<dbReference type="GO" id="GO:0003700">
    <property type="term" value="F:DNA-binding transcription factor activity"/>
    <property type="evidence" value="ECO:0007669"/>
    <property type="project" value="TreeGrafter"/>
</dbReference>
<dbReference type="RefSeq" id="WP_127745882.1">
    <property type="nucleotide sequence ID" value="NZ_SACN01000004.1"/>
</dbReference>
<evidence type="ECO:0000256" key="1">
    <source>
        <dbReference type="ARBA" id="ARBA00023015"/>
    </source>
</evidence>
<evidence type="ECO:0000256" key="4">
    <source>
        <dbReference type="PROSITE-ProRule" id="PRU00335"/>
    </source>
</evidence>
<dbReference type="Proteomes" id="UP000282971">
    <property type="component" value="Unassembled WGS sequence"/>
</dbReference>
<protein>
    <submittedName>
        <fullName evidence="6">TetR/AcrR family transcriptional regulator</fullName>
    </submittedName>
</protein>
<accession>A0A437LWE3</accession>
<dbReference type="PANTHER" id="PTHR30055:SF234">
    <property type="entry name" value="HTH-TYPE TRANSCRIPTIONAL REGULATOR BETI"/>
    <property type="match status" value="1"/>
</dbReference>
<dbReference type="PROSITE" id="PS50977">
    <property type="entry name" value="HTH_TETR_2"/>
    <property type="match status" value="1"/>
</dbReference>
<dbReference type="GO" id="GO:0000976">
    <property type="term" value="F:transcription cis-regulatory region binding"/>
    <property type="evidence" value="ECO:0007669"/>
    <property type="project" value="TreeGrafter"/>
</dbReference>
<sequence length="199" mass="21492">MGRRSDHSRDELVALILDEGQRLMAETGFARFSAREVAKRIGYSVGTIMNLFGSVDGLVLAINSRSFLLWADMLTRELDGAGANRIHALVRGYFAFAQGHRNLWSAIYEHRLPDGMVLPTDLAEQRAHLTDIVIREVAIALPALDADSAASLGRSLIATVHGHCAFALNGSFDLLGEADPLALATARVDEVLAANRAIG</sequence>
<dbReference type="EMBL" id="SACN01000004">
    <property type="protein sequence ID" value="RVT89718.1"/>
    <property type="molecule type" value="Genomic_DNA"/>
</dbReference>
<dbReference type="InterPro" id="IPR036271">
    <property type="entry name" value="Tet_transcr_reg_TetR-rel_C_sf"/>
</dbReference>
<organism evidence="6 7">
    <name type="scientific">Sphingomonas crocodyli</name>
    <dbReference type="NCBI Taxonomy" id="1979270"/>
    <lineage>
        <taxon>Bacteria</taxon>
        <taxon>Pseudomonadati</taxon>
        <taxon>Pseudomonadota</taxon>
        <taxon>Alphaproteobacteria</taxon>
        <taxon>Sphingomonadales</taxon>
        <taxon>Sphingomonadaceae</taxon>
        <taxon>Sphingomonas</taxon>
    </lineage>
</organism>
<dbReference type="SUPFAM" id="SSF48498">
    <property type="entry name" value="Tetracyclin repressor-like, C-terminal domain"/>
    <property type="match status" value="1"/>
</dbReference>
<name>A0A437LWE3_9SPHN</name>
<proteinExistence type="predicted"/>
<feature type="DNA-binding region" description="H-T-H motif" evidence="4">
    <location>
        <begin position="33"/>
        <end position="52"/>
    </location>
</feature>
<dbReference type="InterPro" id="IPR050109">
    <property type="entry name" value="HTH-type_TetR-like_transc_reg"/>
</dbReference>
<dbReference type="PANTHER" id="PTHR30055">
    <property type="entry name" value="HTH-TYPE TRANSCRIPTIONAL REGULATOR RUTR"/>
    <property type="match status" value="1"/>
</dbReference>
<dbReference type="Gene3D" id="1.10.357.10">
    <property type="entry name" value="Tetracycline Repressor, domain 2"/>
    <property type="match status" value="1"/>
</dbReference>
<dbReference type="Pfam" id="PF00440">
    <property type="entry name" value="TetR_N"/>
    <property type="match status" value="1"/>
</dbReference>
<comment type="caution">
    <text evidence="6">The sequence shown here is derived from an EMBL/GenBank/DDBJ whole genome shotgun (WGS) entry which is preliminary data.</text>
</comment>
<dbReference type="AlphaFoldDB" id="A0A437LWE3"/>
<gene>
    <name evidence="6" type="ORF">EOD43_20260</name>
</gene>
<evidence type="ECO:0000313" key="6">
    <source>
        <dbReference type="EMBL" id="RVT89718.1"/>
    </source>
</evidence>
<dbReference type="OrthoDB" id="7223515at2"/>
<keyword evidence="7" id="KW-1185">Reference proteome</keyword>
<dbReference type="SUPFAM" id="SSF46689">
    <property type="entry name" value="Homeodomain-like"/>
    <property type="match status" value="1"/>
</dbReference>
<feature type="domain" description="HTH tetR-type" evidence="5">
    <location>
        <begin position="10"/>
        <end position="70"/>
    </location>
</feature>
<dbReference type="InterPro" id="IPR001647">
    <property type="entry name" value="HTH_TetR"/>
</dbReference>
<evidence type="ECO:0000256" key="3">
    <source>
        <dbReference type="ARBA" id="ARBA00023163"/>
    </source>
</evidence>
<keyword evidence="1" id="KW-0805">Transcription regulation</keyword>
<evidence type="ECO:0000313" key="7">
    <source>
        <dbReference type="Proteomes" id="UP000282971"/>
    </source>
</evidence>
<evidence type="ECO:0000259" key="5">
    <source>
        <dbReference type="PROSITE" id="PS50977"/>
    </source>
</evidence>
<keyword evidence="3" id="KW-0804">Transcription</keyword>
<keyword evidence="2 4" id="KW-0238">DNA-binding</keyword>
<dbReference type="InterPro" id="IPR025996">
    <property type="entry name" value="MT1864/Rv1816-like_C"/>
</dbReference>
<dbReference type="InterPro" id="IPR009057">
    <property type="entry name" value="Homeodomain-like_sf"/>
</dbReference>
<dbReference type="Pfam" id="PF13305">
    <property type="entry name" value="TetR_C_33"/>
    <property type="match status" value="1"/>
</dbReference>
<reference evidence="6 7" key="1">
    <citation type="submission" date="2019-01" db="EMBL/GenBank/DDBJ databases">
        <authorList>
            <person name="Chen W.-M."/>
        </authorList>
    </citation>
    <scope>NUCLEOTIDE SEQUENCE [LARGE SCALE GENOMIC DNA]</scope>
    <source>
        <strain evidence="6 7">CCP-7</strain>
    </source>
</reference>
<evidence type="ECO:0000256" key="2">
    <source>
        <dbReference type="ARBA" id="ARBA00023125"/>
    </source>
</evidence>